<dbReference type="PIRSF" id="PIRSF010631">
    <property type="entry name" value="A-rhamnsds"/>
    <property type="match status" value="1"/>
</dbReference>
<dbReference type="EMBL" id="JBGUBD010000015">
    <property type="protein sequence ID" value="MFA9480067.1"/>
    <property type="molecule type" value="Genomic_DNA"/>
</dbReference>
<dbReference type="Gene3D" id="1.50.10.10">
    <property type="match status" value="1"/>
</dbReference>
<dbReference type="GO" id="GO:0016787">
    <property type="term" value="F:hydrolase activity"/>
    <property type="evidence" value="ECO:0007669"/>
    <property type="project" value="UniProtKB-KW"/>
</dbReference>
<evidence type="ECO:0000256" key="4">
    <source>
        <dbReference type="SAM" id="MobiDB-lite"/>
    </source>
</evidence>
<evidence type="ECO:0000259" key="6">
    <source>
        <dbReference type="Pfam" id="PF08531"/>
    </source>
</evidence>
<dbReference type="InterPro" id="IPR013783">
    <property type="entry name" value="Ig-like_fold"/>
</dbReference>
<dbReference type="InterPro" id="IPR016007">
    <property type="entry name" value="Alpha_rhamnosid"/>
</dbReference>
<dbReference type="PANTHER" id="PTHR33307:SF6">
    <property type="entry name" value="ALPHA-RHAMNOSIDASE (EUROFUNG)-RELATED"/>
    <property type="match status" value="1"/>
</dbReference>
<evidence type="ECO:0000259" key="7">
    <source>
        <dbReference type="Pfam" id="PF17389"/>
    </source>
</evidence>
<evidence type="ECO:0000259" key="5">
    <source>
        <dbReference type="Pfam" id="PF05592"/>
    </source>
</evidence>
<proteinExistence type="predicted"/>
<dbReference type="InterPro" id="IPR035396">
    <property type="entry name" value="Bac_rhamnosid6H"/>
</dbReference>
<dbReference type="Pfam" id="PF25788">
    <property type="entry name" value="Ig_Rha78A_N"/>
    <property type="match status" value="1"/>
</dbReference>
<dbReference type="Pfam" id="PF08531">
    <property type="entry name" value="Bac_rhamnosid_N"/>
    <property type="match status" value="1"/>
</dbReference>
<feature type="domain" description="Alpha-L-rhamnosidase concanavalin-like" evidence="5">
    <location>
        <begin position="340"/>
        <end position="439"/>
    </location>
</feature>
<dbReference type="Pfam" id="PF05592">
    <property type="entry name" value="Bac_rhamnosid"/>
    <property type="match status" value="1"/>
</dbReference>
<evidence type="ECO:0000313" key="9">
    <source>
        <dbReference type="EMBL" id="MFA9480067.1"/>
    </source>
</evidence>
<dbReference type="PANTHER" id="PTHR33307">
    <property type="entry name" value="ALPHA-RHAMNOSIDASE (EUROFUNG)"/>
    <property type="match status" value="1"/>
</dbReference>
<dbReference type="Pfam" id="PF17390">
    <property type="entry name" value="Bac_rhamnosid_C"/>
    <property type="match status" value="1"/>
</dbReference>
<keyword evidence="10" id="KW-1185">Reference proteome</keyword>
<dbReference type="Gene3D" id="2.60.120.260">
    <property type="entry name" value="Galactose-binding domain-like"/>
    <property type="match status" value="2"/>
</dbReference>
<dbReference type="InterPro" id="IPR008902">
    <property type="entry name" value="Rhamnosid_concanavalin"/>
</dbReference>
<dbReference type="Proteomes" id="UP001575105">
    <property type="component" value="Unassembled WGS sequence"/>
</dbReference>
<gene>
    <name evidence="9" type="ORF">ACERK3_17470</name>
</gene>
<dbReference type="InterPro" id="IPR012341">
    <property type="entry name" value="6hp_glycosidase-like_sf"/>
</dbReference>
<dbReference type="EC" id="3.2.1.40" evidence="2"/>
<dbReference type="InterPro" id="IPR013737">
    <property type="entry name" value="Bac_rhamnosid_N"/>
</dbReference>
<comment type="caution">
    <text evidence="9">The sequence shown here is derived from an EMBL/GenBank/DDBJ whole genome shotgun (WGS) entry which is preliminary data.</text>
</comment>
<evidence type="ECO:0000256" key="1">
    <source>
        <dbReference type="ARBA" id="ARBA00001445"/>
    </source>
</evidence>
<feature type="domain" description="Alpha-L-rhamnosidase C-terminal" evidence="8">
    <location>
        <begin position="799"/>
        <end position="867"/>
    </location>
</feature>
<evidence type="ECO:0000259" key="8">
    <source>
        <dbReference type="Pfam" id="PF17390"/>
    </source>
</evidence>
<dbReference type="InterPro" id="IPR008928">
    <property type="entry name" value="6-hairpin_glycosidase_sf"/>
</dbReference>
<dbReference type="SUPFAM" id="SSF48208">
    <property type="entry name" value="Six-hairpin glycosidases"/>
    <property type="match status" value="1"/>
</dbReference>
<organism evidence="9 10">
    <name type="scientific">Natronomicrosphaera hydrolytica</name>
    <dbReference type="NCBI Taxonomy" id="3242702"/>
    <lineage>
        <taxon>Bacteria</taxon>
        <taxon>Pseudomonadati</taxon>
        <taxon>Planctomycetota</taxon>
        <taxon>Phycisphaerae</taxon>
        <taxon>Phycisphaerales</taxon>
        <taxon>Phycisphaeraceae</taxon>
        <taxon>Natronomicrosphaera</taxon>
    </lineage>
</organism>
<feature type="region of interest" description="Disordered" evidence="4">
    <location>
        <begin position="905"/>
        <end position="927"/>
    </location>
</feature>
<keyword evidence="3 9" id="KW-0378">Hydrolase</keyword>
<name>A0ABV4U9V0_9BACT</name>
<protein>
    <recommendedName>
        <fullName evidence="2">alpha-L-rhamnosidase</fullName>
        <ecNumber evidence="2">3.2.1.40</ecNumber>
    </recommendedName>
</protein>
<feature type="domain" description="Bacterial alpha-L-rhamnosidase N-terminal" evidence="6">
    <location>
        <begin position="153"/>
        <end position="323"/>
    </location>
</feature>
<comment type="catalytic activity">
    <reaction evidence="1">
        <text>Hydrolysis of terminal non-reducing alpha-L-rhamnose residues in alpha-L-rhamnosides.</text>
        <dbReference type="EC" id="3.2.1.40"/>
    </reaction>
</comment>
<accession>A0ABV4U9V0</accession>
<dbReference type="InterPro" id="IPR035398">
    <property type="entry name" value="Bac_rhamnosid_C"/>
</dbReference>
<dbReference type="RefSeq" id="WP_425346992.1">
    <property type="nucleotide sequence ID" value="NZ_JBGUBD010000015.1"/>
</dbReference>
<dbReference type="Gene3D" id="2.60.40.10">
    <property type="entry name" value="Immunoglobulins"/>
    <property type="match status" value="1"/>
</dbReference>
<evidence type="ECO:0000256" key="2">
    <source>
        <dbReference type="ARBA" id="ARBA00012652"/>
    </source>
</evidence>
<reference evidence="9 10" key="1">
    <citation type="submission" date="2024-08" db="EMBL/GenBank/DDBJ databases">
        <title>Whole-genome sequencing of halo(alkali)philic microorganisms from hypersaline lakes.</title>
        <authorList>
            <person name="Sorokin D.Y."/>
            <person name="Merkel A.Y."/>
            <person name="Messina E."/>
            <person name="Yakimov M."/>
        </authorList>
    </citation>
    <scope>NUCLEOTIDE SEQUENCE [LARGE SCALE GENOMIC DNA]</scope>
    <source>
        <strain evidence="9 10">AB-hyl4</strain>
    </source>
</reference>
<evidence type="ECO:0000256" key="3">
    <source>
        <dbReference type="ARBA" id="ARBA00022801"/>
    </source>
</evidence>
<feature type="domain" description="Alpha-L-rhamnosidase six-hairpin glycosidase" evidence="7">
    <location>
        <begin position="445"/>
        <end position="791"/>
    </location>
</feature>
<dbReference type="Pfam" id="PF17389">
    <property type="entry name" value="Bac_rhamnosid6H"/>
    <property type="match status" value="1"/>
</dbReference>
<sequence length="927" mass="103183">MTVRPDRPVHLRCESHLNPLAVQRATPRLSWQYVDRQRNAIQRAYRIQVGTTVESLESENALLWDSGRVESADCVLIPYAGVTLHSAQTCYWRVQTWNDATEPSDWSRVASWEMGLLDASDWQADWIGTAMVGDRQTGTVSPLLRRSFNLPAEPVRARLYVTALGLYEFHLNGQRIGADVFSPGWTDYARRRQYQVYDVTPLLTAGANVAGCMLGDGWYCGHIAQFGRQHYGDRPKLLAQLVITCADGSEHTIVTDERWRWAMGPVVANDLLMGESYDARLEQPGWDRPGVDEAPAQWFPVQRFEEVEVPLVASTAPPVRATQLIEPIAPPRRADEQHWSSQHWVFDLGQNFSGRVRLRVKGKRGQLFRIRHAEMLRPDGKLYVENLRYATATDWYTCRGDAAGEVYEPRFTFHGFRYVEVRGFTEMPDASAVTGVVLHSDLPTIGEFECSNPDVNQLQSNIVWGQRSNFLEVPTDCPQRDERLGWTGDAQVFVATACFNQEVSGFFNKWQDDLADAQSPEGAFPEVVPNVLPGGKDGGPGWADAGLICPWTIYRRYGDRSILEQHYASMVRFVDYLEETSCDLIRAGDPSLANCGFGDWLAVDAPNPGSAPTPKDLIGTAYFAHATALMAQIAEVLGYDGDQRRFENLAAHIRRAFQKTFVSASGRVVGHTQTGYLMSLAFDLLPDEMRPIALGHLVDLIEARGDHLATGFLGTPLLAPVLSRFQRSDVAYRLLLQRTYPSWLYSVDQGATTMWERWNSYSHEHGFGDVNMNSFNHYAYGAIGQWLYATVAGIDVDVDASSAGYRHVLIRPIPGGDLTWARAALTSPYGRIATHWEREGDQFSLRVEIPANTTATVVLPTADPSTITAYAAGDHAPLDLAFAMSDEGCSCSCRIGSGAYRFDVSSPAGKGESHRDHQPQVADTTAV</sequence>
<dbReference type="Gene3D" id="2.60.420.10">
    <property type="entry name" value="Maltose phosphorylase, domain 3"/>
    <property type="match status" value="1"/>
</dbReference>
<evidence type="ECO:0000313" key="10">
    <source>
        <dbReference type="Proteomes" id="UP001575105"/>
    </source>
</evidence>